<keyword evidence="10" id="KW-0472">Membrane</keyword>
<comment type="pathway">
    <text evidence="2">Protein modification; protein glycosylation.</text>
</comment>
<evidence type="ECO:0000256" key="1">
    <source>
        <dbReference type="ARBA" id="ARBA00004389"/>
    </source>
</evidence>
<evidence type="ECO:0000313" key="12">
    <source>
        <dbReference type="EMBL" id="CAK7220203.1"/>
    </source>
</evidence>
<keyword evidence="6 12" id="KW-0808">Transferase</keyword>
<evidence type="ECO:0000256" key="9">
    <source>
        <dbReference type="ARBA" id="ARBA00022989"/>
    </source>
</evidence>
<dbReference type="Gene3D" id="3.40.50.2000">
    <property type="entry name" value="Glycogen Phosphorylase B"/>
    <property type="match status" value="1"/>
</dbReference>
<evidence type="ECO:0000256" key="2">
    <source>
        <dbReference type="ARBA" id="ARBA00004922"/>
    </source>
</evidence>
<proteinExistence type="predicted"/>
<dbReference type="Pfam" id="PF13692">
    <property type="entry name" value="Glyco_trans_1_4"/>
    <property type="match status" value="1"/>
</dbReference>
<evidence type="ECO:0000256" key="4">
    <source>
        <dbReference type="ARBA" id="ARBA00015841"/>
    </source>
</evidence>
<reference evidence="12 13" key="1">
    <citation type="submission" date="2024-01" db="EMBL/GenBank/DDBJ databases">
        <authorList>
            <person name="Allen C."/>
            <person name="Tagirdzhanova G."/>
        </authorList>
    </citation>
    <scope>NUCLEOTIDE SEQUENCE [LARGE SCALE GENOMIC DNA]</scope>
</reference>
<evidence type="ECO:0000256" key="7">
    <source>
        <dbReference type="ARBA" id="ARBA00022692"/>
    </source>
</evidence>
<evidence type="ECO:0000256" key="6">
    <source>
        <dbReference type="ARBA" id="ARBA00022679"/>
    </source>
</evidence>
<evidence type="ECO:0000256" key="8">
    <source>
        <dbReference type="ARBA" id="ARBA00022824"/>
    </source>
</evidence>
<keyword evidence="9" id="KW-1133">Transmembrane helix</keyword>
<name>A0ABP0BKN9_9PEZI</name>
<dbReference type="InterPro" id="IPR026051">
    <property type="entry name" value="ALG1-like"/>
</dbReference>
<keyword evidence="5 12" id="KW-0328">Glycosyltransferase</keyword>
<dbReference type="GO" id="GO:0004578">
    <property type="term" value="F:chitobiosyldiphosphodolichol beta-mannosyltransferase activity"/>
    <property type="evidence" value="ECO:0007669"/>
    <property type="project" value="UniProtKB-EC"/>
</dbReference>
<dbReference type="PANTHER" id="PTHR13036:SF0">
    <property type="entry name" value="CHITOBIOSYLDIPHOSPHODOLICHOL BETA-MANNOSYLTRANSFERASE"/>
    <property type="match status" value="1"/>
</dbReference>
<keyword evidence="7" id="KW-0812">Transmembrane</keyword>
<evidence type="ECO:0000256" key="10">
    <source>
        <dbReference type="ARBA" id="ARBA00023136"/>
    </source>
</evidence>
<gene>
    <name evidence="12" type="primary">ALG1</name>
    <name evidence="12" type="ORF">SCUCBS95973_004079</name>
</gene>
<keyword evidence="13" id="KW-1185">Reference proteome</keyword>
<evidence type="ECO:0000256" key="3">
    <source>
        <dbReference type="ARBA" id="ARBA00012611"/>
    </source>
</evidence>
<dbReference type="EC" id="2.4.1.142" evidence="3"/>
<comment type="caution">
    <text evidence="12">The sequence shown here is derived from an EMBL/GenBank/DDBJ whole genome shotgun (WGS) entry which is preliminary data.</text>
</comment>
<evidence type="ECO:0000256" key="5">
    <source>
        <dbReference type="ARBA" id="ARBA00022676"/>
    </source>
</evidence>
<dbReference type="EMBL" id="CAWUHB010000019">
    <property type="protein sequence ID" value="CAK7220203.1"/>
    <property type="molecule type" value="Genomic_DNA"/>
</dbReference>
<keyword evidence="8" id="KW-0256">Endoplasmic reticulum</keyword>
<sequence>MFVASSLIGAVLLGAAVVLVLAWPRRYRGRMPTVQVLVLGDVGRSPRMQYHALSIAQRGHVQLIGYYESDLLDELDRHPRLTKVPLSPAPAFVRKLPFIIGGPLKVIWQVLDLFLTLAYRTRPVRWLLVQNPPSIPTLAIAALVVGLRGTGLLIDWHNYGWSILAGTCGPKHPFVGVAKSYETVFGRLGDAHLAVTAAMAAQLRKAPYSLPPSAKLSVLHDRPADLFQPVNASSTFPPKHRGLEIARILADACKDDVAVGVLLANRDTKVLVSSTSWTPDEDFQLLLDALVQYVRDVPAADPKTGRTRPPILAVITGKGPQKAMYERKLARLAADGQLPPAEIAVRTAFLPMSDYARLLALADLGVCLHMSSSGVDLPMKVVDMFGAGLPVAAYSAYDSFGELVREGENGRGFTTSEELAALFARLLDTRARGTVGNEIGDGDGPGELDRLRQGALHESTLRWQEEWDRVVAPILGLPEPRKDT</sequence>
<comment type="subcellular location">
    <subcellularLocation>
        <location evidence="1">Endoplasmic reticulum membrane</location>
        <topology evidence="1">Single-pass membrane protein</topology>
    </subcellularLocation>
</comment>
<organism evidence="12 13">
    <name type="scientific">Sporothrix curviconia</name>
    <dbReference type="NCBI Taxonomy" id="1260050"/>
    <lineage>
        <taxon>Eukaryota</taxon>
        <taxon>Fungi</taxon>
        <taxon>Dikarya</taxon>
        <taxon>Ascomycota</taxon>
        <taxon>Pezizomycotina</taxon>
        <taxon>Sordariomycetes</taxon>
        <taxon>Sordariomycetidae</taxon>
        <taxon>Ophiostomatales</taxon>
        <taxon>Ophiostomataceae</taxon>
        <taxon>Sporothrix</taxon>
    </lineage>
</organism>
<dbReference type="SUPFAM" id="SSF53756">
    <property type="entry name" value="UDP-Glycosyltransferase/glycogen phosphorylase"/>
    <property type="match status" value="1"/>
</dbReference>
<dbReference type="PANTHER" id="PTHR13036">
    <property type="entry name" value="BETA1,4 MANNOSYLTRANSFERASE"/>
    <property type="match status" value="1"/>
</dbReference>
<accession>A0ABP0BKN9</accession>
<protein>
    <recommendedName>
        <fullName evidence="4">Chitobiosyldiphosphodolichol beta-mannosyltransferase</fullName>
        <ecNumber evidence="3">2.4.1.142</ecNumber>
    </recommendedName>
</protein>
<evidence type="ECO:0000313" key="13">
    <source>
        <dbReference type="Proteomes" id="UP001642405"/>
    </source>
</evidence>
<comment type="function">
    <text evidence="11">Participates in the formation of the lipid-linked precursor oligosaccharide for N-glycosylation. Involved in assembling the dolichol-pyrophosphate-GlcNAc(2)-Man(5) intermediate on the cytoplasmic surface of the ER.</text>
</comment>
<evidence type="ECO:0000256" key="11">
    <source>
        <dbReference type="ARBA" id="ARBA00024899"/>
    </source>
</evidence>
<dbReference type="Proteomes" id="UP001642405">
    <property type="component" value="Unassembled WGS sequence"/>
</dbReference>